<evidence type="ECO:0000256" key="2">
    <source>
        <dbReference type="ARBA" id="ARBA00007400"/>
    </source>
</evidence>
<keyword evidence="6 7" id="KW-0472">Membrane</keyword>
<evidence type="ECO:0000256" key="3">
    <source>
        <dbReference type="ARBA" id="ARBA00022475"/>
    </source>
</evidence>
<evidence type="ECO:0000256" key="1">
    <source>
        <dbReference type="ARBA" id="ARBA00004651"/>
    </source>
</evidence>
<dbReference type="Proteomes" id="UP000220836">
    <property type="component" value="Unassembled WGS sequence"/>
</dbReference>
<feature type="transmembrane region" description="Helical" evidence="7">
    <location>
        <begin position="156"/>
        <end position="174"/>
    </location>
</feature>
<dbReference type="PANTHER" id="PTHR40074:SF2">
    <property type="entry name" value="O-ACETYLTRANSFERASE WECH"/>
    <property type="match status" value="1"/>
</dbReference>
<dbReference type="AlphaFoldDB" id="A0A238L6J4"/>
<feature type="transmembrane region" description="Helical" evidence="7">
    <location>
        <begin position="92"/>
        <end position="110"/>
    </location>
</feature>
<dbReference type="Pfam" id="PF01757">
    <property type="entry name" value="Acyl_transf_3"/>
    <property type="match status" value="1"/>
</dbReference>
<keyword evidence="4 7" id="KW-0812">Transmembrane</keyword>
<dbReference type="GO" id="GO:0005886">
    <property type="term" value="C:plasma membrane"/>
    <property type="evidence" value="ECO:0007669"/>
    <property type="project" value="UniProtKB-SubCell"/>
</dbReference>
<dbReference type="GO" id="GO:0009246">
    <property type="term" value="P:enterobacterial common antigen biosynthetic process"/>
    <property type="evidence" value="ECO:0007669"/>
    <property type="project" value="TreeGrafter"/>
</dbReference>
<sequence>MVTSKTTAETMRVEIDTLRAIVCFILVLHHMVGVSPQAGLELPLDHIVSIVSHTTQDMRMPIFIFISGMVMARVTGMLPDARTVIRKKARRLLLPMAAVGTLFWAVRAGVGQEQIKLPMIYITSYAHFWFLQASFLIVTCFVILTCLAGGSHHKKVAKALGLLGILWWGFAVFPLPETNWFSIVNAVFLVPFFMSGYLLSQSPDLRQRLRSYRLAQLIGAALLIVGLIIGWNIATGSFAPQGLARRLVAIYLGFSACFGLIMLRPTSNLLAHVGTYSYAIYLFHVFFTAITTKAWQTAGEPIPMLGIVIVGIVIGTIGPMFLQKLILRWPLTGLIFLGLPPDKIRARNAALANS</sequence>
<evidence type="ECO:0000259" key="8">
    <source>
        <dbReference type="Pfam" id="PF01757"/>
    </source>
</evidence>
<evidence type="ECO:0000313" key="10">
    <source>
        <dbReference type="Proteomes" id="UP000220836"/>
    </source>
</evidence>
<comment type="similarity">
    <text evidence="2">Belongs to the acyltransferase 3 family.</text>
</comment>
<evidence type="ECO:0000256" key="6">
    <source>
        <dbReference type="ARBA" id="ARBA00023136"/>
    </source>
</evidence>
<dbReference type="RefSeq" id="WP_170125982.1">
    <property type="nucleotide sequence ID" value="NZ_FXYH01000037.1"/>
</dbReference>
<evidence type="ECO:0000313" key="9">
    <source>
        <dbReference type="EMBL" id="SMX50608.1"/>
    </source>
</evidence>
<dbReference type="EMBL" id="FXYH01000037">
    <property type="protein sequence ID" value="SMX50608.1"/>
    <property type="molecule type" value="Genomic_DNA"/>
</dbReference>
<dbReference type="GO" id="GO:0016413">
    <property type="term" value="F:O-acetyltransferase activity"/>
    <property type="evidence" value="ECO:0007669"/>
    <property type="project" value="TreeGrafter"/>
</dbReference>
<keyword evidence="3" id="KW-1003">Cell membrane</keyword>
<feature type="transmembrane region" description="Helical" evidence="7">
    <location>
        <begin position="60"/>
        <end position="80"/>
    </location>
</feature>
<proteinExistence type="inferred from homology"/>
<feature type="transmembrane region" description="Helical" evidence="7">
    <location>
        <begin position="180"/>
        <end position="200"/>
    </location>
</feature>
<gene>
    <name evidence="9" type="ORF">PEV8663_04725</name>
</gene>
<feature type="transmembrane region" description="Helical" evidence="7">
    <location>
        <begin position="130"/>
        <end position="149"/>
    </location>
</feature>
<reference evidence="9 10" key="1">
    <citation type="submission" date="2017-05" db="EMBL/GenBank/DDBJ databases">
        <authorList>
            <person name="Song R."/>
            <person name="Chenine A.L."/>
            <person name="Ruprecht R.M."/>
        </authorList>
    </citation>
    <scope>NUCLEOTIDE SEQUENCE [LARGE SCALE GENOMIC DNA]</scope>
    <source>
        <strain evidence="9 10">CECT 8663</strain>
    </source>
</reference>
<feature type="transmembrane region" description="Helical" evidence="7">
    <location>
        <begin position="302"/>
        <end position="322"/>
    </location>
</feature>
<evidence type="ECO:0000256" key="4">
    <source>
        <dbReference type="ARBA" id="ARBA00022692"/>
    </source>
</evidence>
<dbReference type="InterPro" id="IPR002656">
    <property type="entry name" value="Acyl_transf_3_dom"/>
</dbReference>
<keyword evidence="10" id="KW-1185">Reference proteome</keyword>
<name>A0A238L6J4_9RHOB</name>
<organism evidence="9 10">
    <name type="scientific">Pelagimonas varians</name>
    <dbReference type="NCBI Taxonomy" id="696760"/>
    <lineage>
        <taxon>Bacteria</taxon>
        <taxon>Pseudomonadati</taxon>
        <taxon>Pseudomonadota</taxon>
        <taxon>Alphaproteobacteria</taxon>
        <taxon>Rhodobacterales</taxon>
        <taxon>Roseobacteraceae</taxon>
        <taxon>Pelagimonas</taxon>
    </lineage>
</organism>
<feature type="transmembrane region" description="Helical" evidence="7">
    <location>
        <begin position="275"/>
        <end position="296"/>
    </location>
</feature>
<feature type="transmembrane region" description="Helical" evidence="7">
    <location>
        <begin position="20"/>
        <end position="40"/>
    </location>
</feature>
<protein>
    <submittedName>
        <fullName evidence="9">Glucans biosynthesis protein</fullName>
    </submittedName>
</protein>
<keyword evidence="5 7" id="KW-1133">Transmembrane helix</keyword>
<feature type="transmembrane region" description="Helical" evidence="7">
    <location>
        <begin position="212"/>
        <end position="231"/>
    </location>
</feature>
<feature type="domain" description="Acyltransferase 3" evidence="8">
    <location>
        <begin position="13"/>
        <end position="320"/>
    </location>
</feature>
<comment type="subcellular location">
    <subcellularLocation>
        <location evidence="1">Cell membrane</location>
        <topology evidence="1">Multi-pass membrane protein</topology>
    </subcellularLocation>
</comment>
<dbReference type="PANTHER" id="PTHR40074">
    <property type="entry name" value="O-ACETYLTRANSFERASE WECH"/>
    <property type="match status" value="1"/>
</dbReference>
<accession>A0A238L6J4</accession>
<evidence type="ECO:0000256" key="5">
    <source>
        <dbReference type="ARBA" id="ARBA00022989"/>
    </source>
</evidence>
<evidence type="ECO:0000256" key="7">
    <source>
        <dbReference type="SAM" id="Phobius"/>
    </source>
</evidence>
<feature type="transmembrane region" description="Helical" evidence="7">
    <location>
        <begin position="243"/>
        <end position="263"/>
    </location>
</feature>